<dbReference type="Proteomes" id="UP001057402">
    <property type="component" value="Chromosome 10"/>
</dbReference>
<protein>
    <submittedName>
        <fullName evidence="1">Uncharacterized protein</fullName>
    </submittedName>
</protein>
<proteinExistence type="predicted"/>
<keyword evidence="2" id="KW-1185">Reference proteome</keyword>
<dbReference type="EMBL" id="CM042889">
    <property type="protein sequence ID" value="KAI4319174.1"/>
    <property type="molecule type" value="Genomic_DNA"/>
</dbReference>
<gene>
    <name evidence="1" type="ORF">MLD38_032806</name>
</gene>
<organism evidence="1 2">
    <name type="scientific">Melastoma candidum</name>
    <dbReference type="NCBI Taxonomy" id="119954"/>
    <lineage>
        <taxon>Eukaryota</taxon>
        <taxon>Viridiplantae</taxon>
        <taxon>Streptophyta</taxon>
        <taxon>Embryophyta</taxon>
        <taxon>Tracheophyta</taxon>
        <taxon>Spermatophyta</taxon>
        <taxon>Magnoliopsida</taxon>
        <taxon>eudicotyledons</taxon>
        <taxon>Gunneridae</taxon>
        <taxon>Pentapetalae</taxon>
        <taxon>rosids</taxon>
        <taxon>malvids</taxon>
        <taxon>Myrtales</taxon>
        <taxon>Melastomataceae</taxon>
        <taxon>Melastomatoideae</taxon>
        <taxon>Melastomateae</taxon>
        <taxon>Melastoma</taxon>
    </lineage>
</organism>
<comment type="caution">
    <text evidence="1">The sequence shown here is derived from an EMBL/GenBank/DDBJ whole genome shotgun (WGS) entry which is preliminary data.</text>
</comment>
<evidence type="ECO:0000313" key="2">
    <source>
        <dbReference type="Proteomes" id="UP001057402"/>
    </source>
</evidence>
<evidence type="ECO:0000313" key="1">
    <source>
        <dbReference type="EMBL" id="KAI4319174.1"/>
    </source>
</evidence>
<reference evidence="2" key="1">
    <citation type="journal article" date="2023" name="Front. Plant Sci.">
        <title>Chromosomal-level genome assembly of Melastoma candidum provides insights into trichome evolution.</title>
        <authorList>
            <person name="Zhong Y."/>
            <person name="Wu W."/>
            <person name="Sun C."/>
            <person name="Zou P."/>
            <person name="Liu Y."/>
            <person name="Dai S."/>
            <person name="Zhou R."/>
        </authorList>
    </citation>
    <scope>NUCLEOTIDE SEQUENCE [LARGE SCALE GENOMIC DNA]</scope>
</reference>
<sequence>MAAEASSISSAFTRRHRRRRAIGRSSDERRLSGDESCPFPFFHDELVDSSDDSPRCSSLDLLREPENQANFVMDLFHQRVEDSGSLVRETDSFGESNFGVGNGLGETDGLGLNLGLGFDIGRVESYDDNGSYVVEHCFENDEVAEGGAIGDDDELFLRRRASHGPGSGGEGSFVVGGNGDDVGTHVIRVIEAETDSESGLEDDGIGVNIEDEYDLHDARDCNDDADGAGSVTLCWDSFHLEDHREGNEDFDWEEVDSRINERETLSLFVHADGSVVSDTASTRIITTEDGDEGGVERVGGMGTLEWEVLLNARNLDVGPESEAEDGPYFGEHEDYIYTAESGMLISQLIESENALRSRLPASISVVESLPCAVLSKEDVERNEGLCPVCKDEFNAGEKAMQLPCNHRYHSDCIVMWLELRNTCPVCRYELPTDDIDYEIRTNPRILN</sequence>
<name>A0ACB9M6Z6_9MYRT</name>
<accession>A0ACB9M6Z6</accession>